<dbReference type="RefSeq" id="WP_221765182.1">
    <property type="nucleotide sequence ID" value="NZ_AP024110.1"/>
</dbReference>
<proteinExistence type="predicted"/>
<evidence type="ECO:0008006" key="4">
    <source>
        <dbReference type="Google" id="ProtNLM"/>
    </source>
</evidence>
<dbReference type="EMBL" id="AP024110">
    <property type="protein sequence ID" value="BCM24678.1"/>
    <property type="molecule type" value="Genomic_DNA"/>
</dbReference>
<feature type="signal peptide" evidence="1">
    <location>
        <begin position="1"/>
        <end position="27"/>
    </location>
</feature>
<evidence type="ECO:0000256" key="1">
    <source>
        <dbReference type="SAM" id="SignalP"/>
    </source>
</evidence>
<feature type="chain" id="PRO_5034057524" description="DUF3034 domain-containing protein" evidence="1">
    <location>
        <begin position="28"/>
        <end position="291"/>
    </location>
</feature>
<dbReference type="AlphaFoldDB" id="A0A8D5GBZ4"/>
<organism evidence="2 3">
    <name type="scientific">Methyloradius palustris</name>
    <dbReference type="NCBI Taxonomy" id="2778876"/>
    <lineage>
        <taxon>Bacteria</taxon>
        <taxon>Pseudomonadati</taxon>
        <taxon>Pseudomonadota</taxon>
        <taxon>Betaproteobacteria</taxon>
        <taxon>Nitrosomonadales</taxon>
        <taxon>Methylophilaceae</taxon>
        <taxon>Methyloradius</taxon>
    </lineage>
</organism>
<keyword evidence="3" id="KW-1185">Reference proteome</keyword>
<dbReference type="Proteomes" id="UP000826722">
    <property type="component" value="Chromosome"/>
</dbReference>
<evidence type="ECO:0000313" key="3">
    <source>
        <dbReference type="Proteomes" id="UP000826722"/>
    </source>
</evidence>
<reference evidence="2" key="1">
    <citation type="journal article" date="2021" name="Arch. Microbiol.">
        <title>Methyloradius palustris gen. nov., sp. nov., a methanol-oxidizing bacterium isolated from snow.</title>
        <authorList>
            <person name="Miyadera T."/>
            <person name="Kojima H."/>
            <person name="Fukui M."/>
        </authorList>
    </citation>
    <scope>NUCLEOTIDE SEQUENCE</scope>
    <source>
        <strain evidence="2">Zm11</strain>
    </source>
</reference>
<sequence length="291" mass="31065">MVKFFTNYITPILVVLCGLFITSTSQAGDRLLATGGVTQIEGAAGGGLVPWALISGYATQDQIGGSAFFTKARTDGGFDLQSGGVSVGFNNRVEISASQMRFGLSNTVPGQHINLTTLGAKVRLFGDAVYDQDNWIPQVSAGIQFKHNEDFNSVPKAIGAVKADGVDGYIAATKLFLGAVYGRNLLVNGTLQATKANQFGLLGFGGDKNDDYLLEPAGSIALMLTDKVFLGAEYRAKPDNLSAFKEQDAKDIFVAWFPNKYLGITTAYVDLGNIANKPDQTAWYISGQISY</sequence>
<name>A0A8D5GBZ4_9PROT</name>
<dbReference type="Pfam" id="PF11231">
    <property type="entry name" value="DUF3034"/>
    <property type="match status" value="1"/>
</dbReference>
<accession>A0A8D5GBZ4</accession>
<gene>
    <name evidence="2" type="ORF">ZMTM_09370</name>
</gene>
<keyword evidence="1" id="KW-0732">Signal</keyword>
<dbReference type="InterPro" id="IPR021393">
    <property type="entry name" value="DUF3034"/>
</dbReference>
<protein>
    <recommendedName>
        <fullName evidence="4">DUF3034 domain-containing protein</fullName>
    </recommendedName>
</protein>
<dbReference type="KEGG" id="mpau:ZMTM_09370"/>
<evidence type="ECO:0000313" key="2">
    <source>
        <dbReference type="EMBL" id="BCM24678.1"/>
    </source>
</evidence>